<keyword evidence="5" id="KW-0375">Hydrogen ion transport</keyword>
<dbReference type="Proteomes" id="UP000199305">
    <property type="component" value="Unassembled WGS sequence"/>
</dbReference>
<evidence type="ECO:0000256" key="5">
    <source>
        <dbReference type="ARBA" id="ARBA00022781"/>
    </source>
</evidence>
<dbReference type="RefSeq" id="WP_091512059.1">
    <property type="nucleotide sequence ID" value="NZ_FNFH01000003.1"/>
</dbReference>
<dbReference type="AlphaFoldDB" id="A0A1G8ZU91"/>
<dbReference type="InterPro" id="IPR000131">
    <property type="entry name" value="ATP_synth_F1_gsu"/>
</dbReference>
<evidence type="ECO:0000256" key="8">
    <source>
        <dbReference type="ARBA" id="ARBA00023196"/>
    </source>
</evidence>
<dbReference type="Gene3D" id="3.40.1380.10">
    <property type="match status" value="1"/>
</dbReference>
<name>A0A1G8ZU91_9GAMM</name>
<comment type="function">
    <text evidence="1">Produces ATP from ADP in the presence of a proton gradient across the membrane. The gamma chain is believed to be important in regulating ATPase activity and the flow of protons through the CF(0) complex.</text>
</comment>
<keyword evidence="8" id="KW-0139">CF(1)</keyword>
<evidence type="ECO:0000256" key="7">
    <source>
        <dbReference type="ARBA" id="ARBA00023136"/>
    </source>
</evidence>
<evidence type="ECO:0000256" key="9">
    <source>
        <dbReference type="ARBA" id="ARBA00023310"/>
    </source>
</evidence>
<protein>
    <submittedName>
        <fullName evidence="11">F-type H+-transporting ATPase subunit gamma</fullName>
    </submittedName>
</protein>
<keyword evidence="6" id="KW-0406">Ion transport</keyword>
<dbReference type="STRING" id="658219.SAMN05216212_1753"/>
<dbReference type="InterPro" id="IPR035968">
    <property type="entry name" value="ATP_synth_F1_ATPase_gsu"/>
</dbReference>
<keyword evidence="10" id="KW-0175">Coiled coil</keyword>
<keyword evidence="9" id="KW-0066">ATP synthesis</keyword>
<dbReference type="GO" id="GO:0045259">
    <property type="term" value="C:proton-transporting ATP synthase complex"/>
    <property type="evidence" value="ECO:0007669"/>
    <property type="project" value="UniProtKB-KW"/>
</dbReference>
<evidence type="ECO:0000256" key="3">
    <source>
        <dbReference type="ARBA" id="ARBA00007681"/>
    </source>
</evidence>
<sequence length="296" mass="33471">MSNRRTLLRHAGNLREMREIISSMKSLAFMETRRIEHFVDRQRRVVDIIEIAAADFLAFYPDTLARDTWADGAERNRVLLVLGSERGFCGGFNESLVTELAQQVRQADGGAAVVACGRRLCDRLVGHPQLVASLDGAAVADEIEHTLNELVSTLSEIQQRGPLLLRMLHHEPGREEVTVRDLLPPFTGPLPRIQRRAFAPQLNMLPREFLLELVDLYLFSVLHEILYLSLMAENQERLRHLEGAVRYLDERLEALKHRSNQLRQEEITEEIEVILLSASDLAGITVNRRDGGGQAG</sequence>
<evidence type="ECO:0000256" key="4">
    <source>
        <dbReference type="ARBA" id="ARBA00022448"/>
    </source>
</evidence>
<gene>
    <name evidence="11" type="ORF">SAMN05216212_1753</name>
</gene>
<organism evidence="11 12">
    <name type="scientific">Microbulbifer yueqingensis</name>
    <dbReference type="NCBI Taxonomy" id="658219"/>
    <lineage>
        <taxon>Bacteria</taxon>
        <taxon>Pseudomonadati</taxon>
        <taxon>Pseudomonadota</taxon>
        <taxon>Gammaproteobacteria</taxon>
        <taxon>Cellvibrionales</taxon>
        <taxon>Microbulbiferaceae</taxon>
        <taxon>Microbulbifer</taxon>
    </lineage>
</organism>
<dbReference type="SUPFAM" id="SSF52943">
    <property type="entry name" value="ATP synthase (F1-ATPase), gamma subunit"/>
    <property type="match status" value="1"/>
</dbReference>
<accession>A0A1G8ZU91</accession>
<comment type="similarity">
    <text evidence="3">Belongs to the ATPase gamma chain family.</text>
</comment>
<evidence type="ECO:0000313" key="12">
    <source>
        <dbReference type="Proteomes" id="UP000199305"/>
    </source>
</evidence>
<dbReference type="GO" id="GO:0046933">
    <property type="term" value="F:proton-transporting ATP synthase activity, rotational mechanism"/>
    <property type="evidence" value="ECO:0007669"/>
    <property type="project" value="InterPro"/>
</dbReference>
<feature type="coiled-coil region" evidence="10">
    <location>
        <begin position="238"/>
        <end position="265"/>
    </location>
</feature>
<evidence type="ECO:0000256" key="10">
    <source>
        <dbReference type="SAM" id="Coils"/>
    </source>
</evidence>
<dbReference type="Pfam" id="PF00231">
    <property type="entry name" value="ATP-synt"/>
    <property type="match status" value="1"/>
</dbReference>
<comment type="subcellular location">
    <subcellularLocation>
        <location evidence="2">Membrane</location>
        <topology evidence="2">Peripheral membrane protein</topology>
    </subcellularLocation>
</comment>
<evidence type="ECO:0000256" key="2">
    <source>
        <dbReference type="ARBA" id="ARBA00004170"/>
    </source>
</evidence>
<dbReference type="EMBL" id="FNFH01000003">
    <property type="protein sequence ID" value="SDK18567.1"/>
    <property type="molecule type" value="Genomic_DNA"/>
</dbReference>
<evidence type="ECO:0000256" key="1">
    <source>
        <dbReference type="ARBA" id="ARBA00003456"/>
    </source>
</evidence>
<keyword evidence="12" id="KW-1185">Reference proteome</keyword>
<dbReference type="Gene3D" id="1.10.287.80">
    <property type="entry name" value="ATP synthase, gamma subunit, helix hairpin domain"/>
    <property type="match status" value="1"/>
</dbReference>
<proteinExistence type="inferred from homology"/>
<keyword evidence="4" id="KW-0813">Transport</keyword>
<evidence type="ECO:0000313" key="11">
    <source>
        <dbReference type="EMBL" id="SDK18567.1"/>
    </source>
</evidence>
<dbReference type="PRINTS" id="PR00126">
    <property type="entry name" value="ATPASEGAMMA"/>
</dbReference>
<keyword evidence="7" id="KW-0472">Membrane</keyword>
<evidence type="ECO:0000256" key="6">
    <source>
        <dbReference type="ARBA" id="ARBA00023065"/>
    </source>
</evidence>
<dbReference type="OrthoDB" id="187217at2"/>
<reference evidence="12" key="1">
    <citation type="submission" date="2016-10" db="EMBL/GenBank/DDBJ databases">
        <authorList>
            <person name="Varghese N."/>
            <person name="Submissions S."/>
        </authorList>
    </citation>
    <scope>NUCLEOTIDE SEQUENCE [LARGE SCALE GENOMIC DNA]</scope>
    <source>
        <strain evidence="12">CGMCC 1.10658</strain>
    </source>
</reference>